<dbReference type="PATRIC" id="fig|351160.9.peg.1833"/>
<dbReference type="InterPro" id="IPR029052">
    <property type="entry name" value="Metallo-depent_PP-like"/>
</dbReference>
<dbReference type="Proteomes" id="UP000000663">
    <property type="component" value="Chromosome"/>
</dbReference>
<evidence type="ECO:0000313" key="2">
    <source>
        <dbReference type="EMBL" id="CAJ36405.1"/>
    </source>
</evidence>
<evidence type="ECO:0000313" key="3">
    <source>
        <dbReference type="Proteomes" id="UP000000663"/>
    </source>
</evidence>
<dbReference type="RefSeq" id="WP_012036120.1">
    <property type="nucleotide sequence ID" value="NC_009464.1"/>
</dbReference>
<dbReference type="AlphaFoldDB" id="Q0W5D8"/>
<reference evidence="2 3" key="1">
    <citation type="journal article" date="2006" name="Science">
        <title>Genome of rice cluster I archaea -- the key methane producers in the rice rhizosphere.</title>
        <authorList>
            <person name="Erkel C."/>
            <person name="Kube M."/>
            <person name="Reinhardt R."/>
            <person name="Liesack W."/>
        </authorList>
    </citation>
    <scope>NUCLEOTIDE SEQUENCE [LARGE SCALE GENOMIC DNA]</scope>
    <source>
        <strain evidence="3">DSM 22066 / NBRC 105507 / MRE50</strain>
    </source>
</reference>
<dbReference type="SUPFAM" id="SSF55144">
    <property type="entry name" value="LigT-like"/>
    <property type="match status" value="1"/>
</dbReference>
<dbReference type="Pfam" id="PF13563">
    <property type="entry name" value="2_5_RNA_ligase2"/>
    <property type="match status" value="1"/>
</dbReference>
<dbReference type="SUPFAM" id="SSF56300">
    <property type="entry name" value="Metallo-dependent phosphatases"/>
    <property type="match status" value="1"/>
</dbReference>
<dbReference type="OrthoDB" id="113823at2157"/>
<sequence length="408" mass="47696">MIIQVRIGPEKEKIKEIIQKAHKGSGLYSKHTVPHMTLYGDFKAPASSFPRIKSVIMETAKCYETLPFHIDGYDFFQGKHGYVCALKVIPSTPLVDFRRDLSSKMIKVAPSLRDWDSDDDFKFHITIAHRLRYSQYKNVRQYLETGKQSFIQKLLSFLTGSKPQIRQFRPYLPMDGVRITMLNDNRRIYCEYDLLQKRMLNRTNALNRDVYATTLSILRNKKGLQRNNPSYSSEPTIFLYSDTHFDHENIIRYCARPFINVHDMNSVLLTNWNNTISNNDTVYFLGDLVFKGRRATYWMNQLNGNIYFIDGNHDRFNTKPYEILTYGKYQFLLVHSPKSIPNWGGWTIHGHTHNNDIYNYPFINGETKTINVSAELVSYKPVDIRSIIALDPDSIKRMDTISSTPERW</sequence>
<dbReference type="InterPro" id="IPR004843">
    <property type="entry name" value="Calcineurin-like_PHP"/>
</dbReference>
<dbReference type="Gene3D" id="3.90.1140.10">
    <property type="entry name" value="Cyclic phosphodiesterase"/>
    <property type="match status" value="1"/>
</dbReference>
<organism evidence="2 3">
    <name type="scientific">Methanocella arvoryzae (strain DSM 22066 / NBRC 105507 / MRE50)</name>
    <dbReference type="NCBI Taxonomy" id="351160"/>
    <lineage>
        <taxon>Archaea</taxon>
        <taxon>Methanobacteriati</taxon>
        <taxon>Methanobacteriota</taxon>
        <taxon>Stenosarchaea group</taxon>
        <taxon>Methanomicrobia</taxon>
        <taxon>Methanocellales</taxon>
        <taxon>Methanocellaceae</taxon>
        <taxon>Methanocella</taxon>
    </lineage>
</organism>
<gene>
    <name evidence="2" type="ORF">RCIX1089</name>
</gene>
<dbReference type="GeneID" id="25397299"/>
<dbReference type="Pfam" id="PF00149">
    <property type="entry name" value="Metallophos"/>
    <property type="match status" value="1"/>
</dbReference>
<dbReference type="KEGG" id="rci:RCIX1089"/>
<name>Q0W5D8_METAR</name>
<feature type="domain" description="Calcineurin-like phosphoesterase" evidence="1">
    <location>
        <begin position="236"/>
        <end position="366"/>
    </location>
</feature>
<dbReference type="eggNOG" id="arCOG01154">
    <property type="taxonomic scope" value="Archaea"/>
</dbReference>
<protein>
    <recommendedName>
        <fullName evidence="1">Calcineurin-like phosphoesterase domain-containing protein</fullName>
    </recommendedName>
</protein>
<dbReference type="GO" id="GO:0016787">
    <property type="term" value="F:hydrolase activity"/>
    <property type="evidence" value="ECO:0007669"/>
    <property type="project" value="InterPro"/>
</dbReference>
<dbReference type="InterPro" id="IPR009097">
    <property type="entry name" value="Cyclic_Pdiesterase"/>
</dbReference>
<keyword evidence="3" id="KW-1185">Reference proteome</keyword>
<dbReference type="EMBL" id="AM114193">
    <property type="protein sequence ID" value="CAJ36405.1"/>
    <property type="molecule type" value="Genomic_DNA"/>
</dbReference>
<proteinExistence type="predicted"/>
<dbReference type="STRING" id="351160.RCIX1089"/>
<dbReference type="Gene3D" id="3.60.21.10">
    <property type="match status" value="1"/>
</dbReference>
<evidence type="ECO:0000259" key="1">
    <source>
        <dbReference type="Pfam" id="PF00149"/>
    </source>
</evidence>
<accession>Q0W5D8</accession>